<keyword evidence="2" id="KW-0808">Transferase</keyword>
<evidence type="ECO:0000313" key="2">
    <source>
        <dbReference type="EMBL" id="ABY35915.1"/>
    </source>
</evidence>
<organism evidence="2 3">
    <name type="scientific">Chloroflexus aurantiacus (strain ATCC 29366 / DSM 635 / J-10-fl)</name>
    <dbReference type="NCBI Taxonomy" id="324602"/>
    <lineage>
        <taxon>Bacteria</taxon>
        <taxon>Bacillati</taxon>
        <taxon>Chloroflexota</taxon>
        <taxon>Chloroflexia</taxon>
        <taxon>Chloroflexales</taxon>
        <taxon>Chloroflexineae</taxon>
        <taxon>Chloroflexaceae</taxon>
        <taxon>Chloroflexus</taxon>
    </lineage>
</organism>
<dbReference type="CDD" id="cd04186">
    <property type="entry name" value="GT_2_like_c"/>
    <property type="match status" value="1"/>
</dbReference>
<dbReference type="SUPFAM" id="SSF53448">
    <property type="entry name" value="Nucleotide-diphospho-sugar transferases"/>
    <property type="match status" value="1"/>
</dbReference>
<dbReference type="GO" id="GO:0016740">
    <property type="term" value="F:transferase activity"/>
    <property type="evidence" value="ECO:0007669"/>
    <property type="project" value="UniProtKB-KW"/>
</dbReference>
<dbReference type="Gene3D" id="3.90.550.10">
    <property type="entry name" value="Spore Coat Polysaccharide Biosynthesis Protein SpsA, Chain A"/>
    <property type="match status" value="1"/>
</dbReference>
<dbReference type="EMBL" id="CP000909">
    <property type="protein sequence ID" value="ABY35915.1"/>
    <property type="molecule type" value="Genomic_DNA"/>
</dbReference>
<dbReference type="KEGG" id="cau:Caur_2710"/>
<dbReference type="Pfam" id="PF00535">
    <property type="entry name" value="Glycos_transf_2"/>
    <property type="match status" value="1"/>
</dbReference>
<gene>
    <name evidence="2" type="ordered locus">Caur_2710</name>
</gene>
<dbReference type="AlphaFoldDB" id="A9WJL1"/>
<name>A9WJL1_CHLAA</name>
<keyword evidence="3" id="KW-1185">Reference proteome</keyword>
<dbReference type="PANTHER" id="PTHR43179">
    <property type="entry name" value="RHAMNOSYLTRANSFERASE WBBL"/>
    <property type="match status" value="1"/>
</dbReference>
<dbReference type="EnsemblBacteria" id="ABY35915">
    <property type="protein sequence ID" value="ABY35915"/>
    <property type="gene ID" value="Caur_2710"/>
</dbReference>
<dbReference type="InterPro" id="IPR001173">
    <property type="entry name" value="Glyco_trans_2-like"/>
</dbReference>
<protein>
    <submittedName>
        <fullName evidence="2">Glycosyl transferase family 2</fullName>
    </submittedName>
</protein>
<dbReference type="InterPro" id="IPR029044">
    <property type="entry name" value="Nucleotide-diphossugar_trans"/>
</dbReference>
<feature type="domain" description="Glycosyltransferase 2-like" evidence="1">
    <location>
        <begin position="10"/>
        <end position="131"/>
    </location>
</feature>
<dbReference type="PANTHER" id="PTHR43179:SF7">
    <property type="entry name" value="RHAMNOSYLTRANSFERASE WBBL"/>
    <property type="match status" value="1"/>
</dbReference>
<dbReference type="STRING" id="324602.Caur_2710"/>
<sequence length="325" mass="36330">MNNRMQHIGVVIVSYNTAPLLRRCLAALEHCHLPLQIVVVDNGSHDESVALVRREFPHVILRERPENPGYAAASNEGIALLHEHNDAVLILNPDTEVLPGAIEALADFLAAHPRVGLVGPRLLNPDHSLQRAAFRFPDLITTALDLFPPGEVLPGRLYDSWWHGRYPHELGDSPFPIDYPLGACMLVRSSTIAEVGGMDEGYFMYCEEVDWCRRIKQAGWAIWQVPAARVVHVGGAATGQFRWRMQVALWRARRRYMQKFASPITQRAYAALVTVGMLRLTGKAWRDYLNGRIDRDALRGQLLAYGTILRDSSNFSSIPVAKVAG</sequence>
<dbReference type="InParanoid" id="A9WJL1"/>
<accession>A9WJL1</accession>
<dbReference type="PATRIC" id="fig|324602.8.peg.3055"/>
<dbReference type="CAZy" id="GT2">
    <property type="family name" value="Glycosyltransferase Family 2"/>
</dbReference>
<evidence type="ECO:0000313" key="3">
    <source>
        <dbReference type="Proteomes" id="UP000002008"/>
    </source>
</evidence>
<evidence type="ECO:0000259" key="1">
    <source>
        <dbReference type="Pfam" id="PF00535"/>
    </source>
</evidence>
<dbReference type="HOGENOM" id="CLU_023845_0_1_0"/>
<reference evidence="3" key="1">
    <citation type="journal article" date="2011" name="BMC Genomics">
        <title>Complete genome sequence of the filamentous anoxygenic phototrophic bacterium Chloroflexus aurantiacus.</title>
        <authorList>
            <person name="Tang K.H."/>
            <person name="Barry K."/>
            <person name="Chertkov O."/>
            <person name="Dalin E."/>
            <person name="Han C.S."/>
            <person name="Hauser L.J."/>
            <person name="Honchak B.M."/>
            <person name="Karbach L.E."/>
            <person name="Land M.L."/>
            <person name="Lapidus A."/>
            <person name="Larimer F.W."/>
            <person name="Mikhailova N."/>
            <person name="Pitluck S."/>
            <person name="Pierson B.K."/>
            <person name="Blankenship R.E."/>
        </authorList>
    </citation>
    <scope>NUCLEOTIDE SEQUENCE [LARGE SCALE GENOMIC DNA]</scope>
    <source>
        <strain evidence="3">ATCC 29366 / DSM 635 / J-10-fl</strain>
    </source>
</reference>
<dbReference type="eggNOG" id="COG1216">
    <property type="taxonomic scope" value="Bacteria"/>
</dbReference>
<dbReference type="Proteomes" id="UP000002008">
    <property type="component" value="Chromosome"/>
</dbReference>
<proteinExistence type="predicted"/>